<protein>
    <submittedName>
        <fullName evidence="4">Peptidoglycan DD-metalloendopeptidase family protein</fullName>
    </submittedName>
</protein>
<evidence type="ECO:0000256" key="1">
    <source>
        <dbReference type="ARBA" id="ARBA00038420"/>
    </source>
</evidence>
<dbReference type="SUPFAM" id="SSF51261">
    <property type="entry name" value="Duplicated hybrid motif"/>
    <property type="match status" value="1"/>
</dbReference>
<reference evidence="4 5" key="1">
    <citation type="submission" date="2021-04" db="EMBL/GenBank/DDBJ databases">
        <authorList>
            <person name="Pira H."/>
            <person name="Risdian C."/>
            <person name="Wink J."/>
        </authorList>
    </citation>
    <scope>NUCLEOTIDE SEQUENCE [LARGE SCALE GENOMIC DNA]</scope>
    <source>
        <strain evidence="4 5">WH53</strain>
    </source>
</reference>
<dbReference type="Pfam" id="PF01551">
    <property type="entry name" value="Peptidase_M23"/>
    <property type="match status" value="1"/>
</dbReference>
<dbReference type="EMBL" id="JAGSOY010000002">
    <property type="protein sequence ID" value="MBU2709776.1"/>
    <property type="molecule type" value="Genomic_DNA"/>
</dbReference>
<name>A0ABS5Z6U5_9GAMM</name>
<dbReference type="InterPro" id="IPR050570">
    <property type="entry name" value="Cell_wall_metabolism_enzyme"/>
</dbReference>
<feature type="domain" description="LysM" evidence="3">
    <location>
        <begin position="34"/>
        <end position="78"/>
    </location>
</feature>
<comment type="caution">
    <text evidence="4">The sequence shown here is derived from an EMBL/GenBank/DDBJ whole genome shotgun (WGS) entry which is preliminary data.</text>
</comment>
<dbReference type="CDD" id="cd00118">
    <property type="entry name" value="LysM"/>
    <property type="match status" value="1"/>
</dbReference>
<dbReference type="CDD" id="cd12797">
    <property type="entry name" value="M23_peptidase"/>
    <property type="match status" value="1"/>
</dbReference>
<dbReference type="PANTHER" id="PTHR21666">
    <property type="entry name" value="PEPTIDASE-RELATED"/>
    <property type="match status" value="1"/>
</dbReference>
<comment type="similarity">
    <text evidence="1">Belongs to the E.coli NlpD/Haemophilus LppB family.</text>
</comment>
<dbReference type="Gene3D" id="3.10.350.10">
    <property type="entry name" value="LysM domain"/>
    <property type="match status" value="1"/>
</dbReference>
<feature type="signal peptide" evidence="2">
    <location>
        <begin position="1"/>
        <end position="20"/>
    </location>
</feature>
<keyword evidence="2" id="KW-0732">Signal</keyword>
<dbReference type="PROSITE" id="PS51782">
    <property type="entry name" value="LYSM"/>
    <property type="match status" value="1"/>
</dbReference>
<evidence type="ECO:0000313" key="4">
    <source>
        <dbReference type="EMBL" id="MBU2709776.1"/>
    </source>
</evidence>
<dbReference type="PANTHER" id="PTHR21666:SF263">
    <property type="entry name" value="MUREIN HYDROLASE ACTIVATOR NLPD"/>
    <property type="match status" value="1"/>
</dbReference>
<dbReference type="Pfam" id="PF01476">
    <property type="entry name" value="LysM"/>
    <property type="match status" value="1"/>
</dbReference>
<accession>A0ABS5Z6U5</accession>
<organism evidence="4 5">
    <name type="scientific">Zooshikella harenae</name>
    <dbReference type="NCBI Taxonomy" id="2827238"/>
    <lineage>
        <taxon>Bacteria</taxon>
        <taxon>Pseudomonadati</taxon>
        <taxon>Pseudomonadota</taxon>
        <taxon>Gammaproteobacteria</taxon>
        <taxon>Oceanospirillales</taxon>
        <taxon>Zooshikellaceae</taxon>
        <taxon>Zooshikella</taxon>
    </lineage>
</organism>
<evidence type="ECO:0000256" key="2">
    <source>
        <dbReference type="SAM" id="SignalP"/>
    </source>
</evidence>
<dbReference type="Gene3D" id="2.70.70.10">
    <property type="entry name" value="Glucose Permease (Domain IIA)"/>
    <property type="match status" value="1"/>
</dbReference>
<gene>
    <name evidence="4" type="ORF">KCG35_01740</name>
</gene>
<evidence type="ECO:0000259" key="3">
    <source>
        <dbReference type="PROSITE" id="PS51782"/>
    </source>
</evidence>
<feature type="chain" id="PRO_5045678650" evidence="2">
    <location>
        <begin position="21"/>
        <end position="249"/>
    </location>
</feature>
<dbReference type="InterPro" id="IPR016047">
    <property type="entry name" value="M23ase_b-sheet_dom"/>
</dbReference>
<sequence>MFFVICFALLQGCISGGSYAPVTDRNQRPKITSGFHTVKPGETLYSIAAHYGWDYRALASANNIQPPYTIYPQQRIVFEQSKIKSVVKKKEPKAIKQTTVANKSKTTNVKKTPRKVKTKKVSSVANLRWQWPVSGKVVSQFATKGKVNKGIDIEAKLGQPVSSAAEGKVIYAGSSPLGYGKLIIIEHNSKYLSTYGHIKSLAVKEGDRVKMGQKIAELGSNGSAKAVLHFEIRHKNKGKPVNPLKYLPK</sequence>
<dbReference type="InterPro" id="IPR011055">
    <property type="entry name" value="Dup_hybrid_motif"/>
</dbReference>
<dbReference type="InterPro" id="IPR018392">
    <property type="entry name" value="LysM"/>
</dbReference>
<evidence type="ECO:0000313" key="5">
    <source>
        <dbReference type="Proteomes" id="UP000690515"/>
    </source>
</evidence>
<proteinExistence type="inferred from homology"/>
<dbReference type="InterPro" id="IPR036779">
    <property type="entry name" value="LysM_dom_sf"/>
</dbReference>
<dbReference type="SMART" id="SM00257">
    <property type="entry name" value="LysM"/>
    <property type="match status" value="1"/>
</dbReference>
<dbReference type="Proteomes" id="UP000690515">
    <property type="component" value="Unassembled WGS sequence"/>
</dbReference>
<keyword evidence="5" id="KW-1185">Reference proteome</keyword>